<gene>
    <name evidence="1" type="ORF">Vqi01_03110</name>
</gene>
<evidence type="ECO:0000313" key="2">
    <source>
        <dbReference type="Proteomes" id="UP000653076"/>
    </source>
</evidence>
<reference evidence="1 2" key="1">
    <citation type="submission" date="2021-01" db="EMBL/GenBank/DDBJ databases">
        <title>Whole genome shotgun sequence of Verrucosispora qiuiae NBRC 106684.</title>
        <authorList>
            <person name="Komaki H."/>
            <person name="Tamura T."/>
        </authorList>
    </citation>
    <scope>NUCLEOTIDE SEQUENCE [LARGE SCALE GENOMIC DNA]</scope>
    <source>
        <strain evidence="1 2">NBRC 106684</strain>
    </source>
</reference>
<evidence type="ECO:0000313" key="1">
    <source>
        <dbReference type="EMBL" id="GIJ25149.1"/>
    </source>
</evidence>
<protein>
    <recommendedName>
        <fullName evidence="3">Restriction endonuclease</fullName>
    </recommendedName>
</protein>
<proteinExistence type="predicted"/>
<comment type="caution">
    <text evidence="1">The sequence shown here is derived from an EMBL/GenBank/DDBJ whole genome shotgun (WGS) entry which is preliminary data.</text>
</comment>
<keyword evidence="2" id="KW-1185">Reference proteome</keyword>
<name>A0ABQ4J4Q8_9ACTN</name>
<dbReference type="Proteomes" id="UP000653076">
    <property type="component" value="Unassembled WGS sequence"/>
</dbReference>
<organism evidence="1 2">
    <name type="scientific">Micromonospora qiuiae</name>
    <dbReference type="NCBI Taxonomy" id="502268"/>
    <lineage>
        <taxon>Bacteria</taxon>
        <taxon>Bacillati</taxon>
        <taxon>Actinomycetota</taxon>
        <taxon>Actinomycetes</taxon>
        <taxon>Micromonosporales</taxon>
        <taxon>Micromonosporaceae</taxon>
        <taxon>Micromonospora</taxon>
    </lineage>
</organism>
<evidence type="ECO:0008006" key="3">
    <source>
        <dbReference type="Google" id="ProtNLM"/>
    </source>
</evidence>
<accession>A0ABQ4J4Q8</accession>
<sequence>MWHGAGMEIAGSIKLAAVMNELSAVRPVFHSEADFQHAFAWALHTLAPSVSVRLEVPQGGREYLDLLCLGADGRRTAVEFKYFTRRWDGADPSTNEPFHLRTHEATDLARQGFVFDIARLERFCLANETMNGLALILSNDRRLWSPAVTARRTRDQEFRIHEGRTLTGILRWGTEGSWFAANERQLAGSYPLAWQEYSQLDGDHGTFRWLAVEVKSRSTGEAV</sequence>
<dbReference type="EMBL" id="BOPC01000004">
    <property type="protein sequence ID" value="GIJ25149.1"/>
    <property type="molecule type" value="Genomic_DNA"/>
</dbReference>